<gene>
    <name evidence="9" type="ORF">HYPSUDRAFT_45553</name>
</gene>
<dbReference type="OrthoDB" id="329139at2759"/>
<keyword evidence="6 8" id="KW-0539">Nucleus</keyword>
<evidence type="ECO:0000313" key="10">
    <source>
        <dbReference type="Proteomes" id="UP000054270"/>
    </source>
</evidence>
<dbReference type="InterPro" id="IPR013926">
    <property type="entry name" value="CGI121/TPRKB"/>
</dbReference>
<dbReference type="GO" id="GO:0002949">
    <property type="term" value="P:tRNA threonylcarbamoyladenosine modification"/>
    <property type="evidence" value="ECO:0007669"/>
    <property type="project" value="TreeGrafter"/>
</dbReference>
<evidence type="ECO:0000256" key="4">
    <source>
        <dbReference type="ARBA" id="ARBA00016009"/>
    </source>
</evidence>
<name>A0A0D2M503_HYPSF</name>
<comment type="similarity">
    <text evidence="2 8">Belongs to the CGI121/TPRKB family.</text>
</comment>
<dbReference type="STRING" id="945553.A0A0D2M503"/>
<comment type="subcellular location">
    <subcellularLocation>
        <location evidence="1">Nucleus</location>
    </subcellularLocation>
</comment>
<evidence type="ECO:0000256" key="5">
    <source>
        <dbReference type="ARBA" id="ARBA00022694"/>
    </source>
</evidence>
<evidence type="ECO:0000256" key="6">
    <source>
        <dbReference type="ARBA" id="ARBA00023242"/>
    </source>
</evidence>
<dbReference type="Proteomes" id="UP000054270">
    <property type="component" value="Unassembled WGS sequence"/>
</dbReference>
<dbReference type="AlphaFoldDB" id="A0A0D2M503"/>
<organism evidence="9 10">
    <name type="scientific">Hypholoma sublateritium (strain FD-334 SS-4)</name>
    <dbReference type="NCBI Taxonomy" id="945553"/>
    <lineage>
        <taxon>Eukaryota</taxon>
        <taxon>Fungi</taxon>
        <taxon>Dikarya</taxon>
        <taxon>Basidiomycota</taxon>
        <taxon>Agaricomycotina</taxon>
        <taxon>Agaricomycetes</taxon>
        <taxon>Agaricomycetidae</taxon>
        <taxon>Agaricales</taxon>
        <taxon>Agaricineae</taxon>
        <taxon>Strophariaceae</taxon>
        <taxon>Hypholoma</taxon>
    </lineage>
</organism>
<sequence>MESLSFPQFEARNSQVSVALFRNVANSGALKLRIISASTTEGDLGEAEREAVKFAFVDARLITSKLHLETAIYQAILADSQGALRTRTVHSEILYLLNPTHNITEAIRRYGVSETSTDVIVVRVDSPDVTPDEVQKKMETVVEATISPFGELENVTDWASIKRYYKLNGEVVIKEAAKNPPKEHAIIDEIVTSSVAMKSVMG</sequence>
<dbReference type="OMA" id="RATTHIA"/>
<dbReference type="GO" id="GO:0005829">
    <property type="term" value="C:cytosol"/>
    <property type="evidence" value="ECO:0007669"/>
    <property type="project" value="TreeGrafter"/>
</dbReference>
<reference evidence="10" key="1">
    <citation type="submission" date="2014-04" db="EMBL/GenBank/DDBJ databases">
        <title>Evolutionary Origins and Diversification of the Mycorrhizal Mutualists.</title>
        <authorList>
            <consortium name="DOE Joint Genome Institute"/>
            <consortium name="Mycorrhizal Genomics Consortium"/>
            <person name="Kohler A."/>
            <person name="Kuo A."/>
            <person name="Nagy L.G."/>
            <person name="Floudas D."/>
            <person name="Copeland A."/>
            <person name="Barry K.W."/>
            <person name="Cichocki N."/>
            <person name="Veneault-Fourrey C."/>
            <person name="LaButti K."/>
            <person name="Lindquist E.A."/>
            <person name="Lipzen A."/>
            <person name="Lundell T."/>
            <person name="Morin E."/>
            <person name="Murat C."/>
            <person name="Riley R."/>
            <person name="Ohm R."/>
            <person name="Sun H."/>
            <person name="Tunlid A."/>
            <person name="Henrissat B."/>
            <person name="Grigoriev I.V."/>
            <person name="Hibbett D.S."/>
            <person name="Martin F."/>
        </authorList>
    </citation>
    <scope>NUCLEOTIDE SEQUENCE [LARGE SCALE GENOMIC DNA]</scope>
    <source>
        <strain evidence="10">FD-334 SS-4</strain>
    </source>
</reference>
<accession>A0A0D2M503</accession>
<evidence type="ECO:0000256" key="7">
    <source>
        <dbReference type="ARBA" id="ARBA00025043"/>
    </source>
</evidence>
<keyword evidence="5" id="KW-0819">tRNA processing</keyword>
<evidence type="ECO:0000256" key="3">
    <source>
        <dbReference type="ARBA" id="ARBA00015316"/>
    </source>
</evidence>
<dbReference type="PANTHER" id="PTHR15840:SF10">
    <property type="entry name" value="EKC_KEOPS COMPLEX SUBUNIT TPRKB"/>
    <property type="match status" value="1"/>
</dbReference>
<keyword evidence="10" id="KW-1185">Reference proteome</keyword>
<protein>
    <recommendedName>
        <fullName evidence="4">EKC/KEOPS complex subunit CGI121</fullName>
    </recommendedName>
    <alternativeName>
        <fullName evidence="3">EKC/KEOPS complex subunit cgi121</fullName>
    </alternativeName>
</protein>
<proteinExistence type="inferred from homology"/>
<comment type="function">
    <text evidence="7">Component of the EKC/KEOPS complex that is required for the formation of a threonylcarbamoyl group on adenosine at position 37 (t(6)A37) in tRNAs that read codons beginning with adenine. The complex is probably involved in the transfer of the threonylcarbamoyl moiety of threonylcarbamoyl-AMP (TC-AMP) to the N6 group of A37. CGI121 acts as an allosteric effector that regulates the t(6)A activity of the complex. The EKC/KEOPS complex also promotes both telomere uncapping and telomere elongation. The complex is required for efficient recruitment of transcriptional coactivators. CGI121 is not required for tRNA modification.</text>
</comment>
<evidence type="ECO:0000256" key="1">
    <source>
        <dbReference type="ARBA" id="ARBA00004123"/>
    </source>
</evidence>
<evidence type="ECO:0000256" key="8">
    <source>
        <dbReference type="RuleBase" id="RU004398"/>
    </source>
</evidence>
<dbReference type="Pfam" id="PF08617">
    <property type="entry name" value="CGI-121"/>
    <property type="match status" value="1"/>
</dbReference>
<dbReference type="Gene3D" id="3.30.2380.10">
    <property type="entry name" value="CGI121/TPRKB"/>
    <property type="match status" value="1"/>
</dbReference>
<dbReference type="GO" id="GO:0000408">
    <property type="term" value="C:EKC/KEOPS complex"/>
    <property type="evidence" value="ECO:0007669"/>
    <property type="project" value="TreeGrafter"/>
</dbReference>
<dbReference type="EMBL" id="KN817592">
    <property type="protein sequence ID" value="KJA18218.1"/>
    <property type="molecule type" value="Genomic_DNA"/>
</dbReference>
<evidence type="ECO:0000256" key="2">
    <source>
        <dbReference type="ARBA" id="ARBA00005546"/>
    </source>
</evidence>
<dbReference type="NCBIfam" id="NF011465">
    <property type="entry name" value="PRK14886.1-1"/>
    <property type="match status" value="1"/>
</dbReference>
<dbReference type="SUPFAM" id="SSF143870">
    <property type="entry name" value="PF0523-like"/>
    <property type="match status" value="1"/>
</dbReference>
<dbReference type="PANTHER" id="PTHR15840">
    <property type="entry name" value="CGI-121 FAMILY MEMBER"/>
    <property type="match status" value="1"/>
</dbReference>
<evidence type="ECO:0000313" key="9">
    <source>
        <dbReference type="EMBL" id="KJA18218.1"/>
    </source>
</evidence>
<dbReference type="GO" id="GO:0005634">
    <property type="term" value="C:nucleus"/>
    <property type="evidence" value="ECO:0007669"/>
    <property type="project" value="UniProtKB-SubCell"/>
</dbReference>
<dbReference type="InterPro" id="IPR036504">
    <property type="entry name" value="CGI121/TPRKB_sf"/>
</dbReference>